<evidence type="ECO:0000259" key="1">
    <source>
        <dbReference type="PROSITE" id="PS50097"/>
    </source>
</evidence>
<accession>A0A7N5KGC8</accession>
<dbReference type="Proteomes" id="UP000008912">
    <property type="component" value="Unassembled WGS sequence"/>
</dbReference>
<dbReference type="Pfam" id="PF00651">
    <property type="entry name" value="BTB"/>
    <property type="match status" value="1"/>
</dbReference>
<dbReference type="SUPFAM" id="SSF54695">
    <property type="entry name" value="POZ domain"/>
    <property type="match status" value="1"/>
</dbReference>
<dbReference type="Ensembl" id="ENSAMET00000039339.1">
    <property type="protein sequence ID" value="ENSAMEP00000039554.1"/>
    <property type="gene ID" value="ENSAMEG00000030276.1"/>
</dbReference>
<organism evidence="2 3">
    <name type="scientific">Ailuropoda melanoleuca</name>
    <name type="common">Giant panda</name>
    <dbReference type="NCBI Taxonomy" id="9646"/>
    <lineage>
        <taxon>Eukaryota</taxon>
        <taxon>Metazoa</taxon>
        <taxon>Chordata</taxon>
        <taxon>Craniata</taxon>
        <taxon>Vertebrata</taxon>
        <taxon>Euteleostomi</taxon>
        <taxon>Mammalia</taxon>
        <taxon>Eutheria</taxon>
        <taxon>Laurasiatheria</taxon>
        <taxon>Carnivora</taxon>
        <taxon>Caniformia</taxon>
        <taxon>Ursidae</taxon>
        <taxon>Ailuropoda</taxon>
    </lineage>
</organism>
<dbReference type="AlphaFoldDB" id="A0A7N5KGC8"/>
<reference evidence="2 3" key="1">
    <citation type="journal article" date="2010" name="Nature">
        <title>The sequence and de novo assembly of the giant panda genome.</title>
        <authorList>
            <person name="Li R."/>
            <person name="Fan W."/>
            <person name="Tian G."/>
            <person name="Zhu H."/>
            <person name="He L."/>
            <person name="Cai J."/>
            <person name="Huang Q."/>
            <person name="Cai Q."/>
            <person name="Li B."/>
            <person name="Bai Y."/>
            <person name="Zhang Z."/>
            <person name="Zhang Y."/>
            <person name="Wang W."/>
            <person name="Li J."/>
            <person name="Wei F."/>
            <person name="Li H."/>
            <person name="Jian M."/>
            <person name="Li J."/>
            <person name="Zhang Z."/>
            <person name="Nielsen R."/>
            <person name="Li D."/>
            <person name="Gu W."/>
            <person name="Yang Z."/>
            <person name="Xuan Z."/>
            <person name="Ryder O.A."/>
            <person name="Leung F.C."/>
            <person name="Zhou Y."/>
            <person name="Cao J."/>
            <person name="Sun X."/>
            <person name="Fu Y."/>
            <person name="Fang X."/>
            <person name="Guo X."/>
            <person name="Wang B."/>
            <person name="Hou R."/>
            <person name="Shen F."/>
            <person name="Mu B."/>
            <person name="Ni P."/>
            <person name="Lin R."/>
            <person name="Qian W."/>
            <person name="Wang G."/>
            <person name="Yu C."/>
            <person name="Nie W."/>
            <person name="Wang J."/>
            <person name="Wu Z."/>
            <person name="Liang H."/>
            <person name="Min J."/>
            <person name="Wu Q."/>
            <person name="Cheng S."/>
            <person name="Ruan J."/>
            <person name="Wang M."/>
            <person name="Shi Z."/>
            <person name="Wen M."/>
            <person name="Liu B."/>
            <person name="Ren X."/>
            <person name="Zheng H."/>
            <person name="Dong D."/>
            <person name="Cook K."/>
            <person name="Shan G."/>
            <person name="Zhang H."/>
            <person name="Kosiol C."/>
            <person name="Xie X."/>
            <person name="Lu Z."/>
            <person name="Zheng H."/>
            <person name="Li Y."/>
            <person name="Steiner C.C."/>
            <person name="Lam T.T."/>
            <person name="Lin S."/>
            <person name="Zhang Q."/>
            <person name="Li G."/>
            <person name="Tian J."/>
            <person name="Gong T."/>
            <person name="Liu H."/>
            <person name="Zhang D."/>
            <person name="Fang L."/>
            <person name="Ye C."/>
            <person name="Zhang J."/>
            <person name="Hu W."/>
            <person name="Xu A."/>
            <person name="Ren Y."/>
            <person name="Zhang G."/>
            <person name="Bruford M.W."/>
            <person name="Li Q."/>
            <person name="Ma L."/>
            <person name="Guo Y."/>
            <person name="An N."/>
            <person name="Hu Y."/>
            <person name="Zheng Y."/>
            <person name="Shi Y."/>
            <person name="Li Z."/>
            <person name="Liu Q."/>
            <person name="Chen Y."/>
            <person name="Zhao J."/>
            <person name="Qu N."/>
            <person name="Zhao S."/>
            <person name="Tian F."/>
            <person name="Wang X."/>
            <person name="Wang H."/>
            <person name="Xu L."/>
            <person name="Liu X."/>
            <person name="Vinar T."/>
            <person name="Wang Y."/>
            <person name="Lam T.W."/>
            <person name="Yiu S.M."/>
            <person name="Liu S."/>
            <person name="Zhang H."/>
            <person name="Li D."/>
            <person name="Huang Y."/>
            <person name="Wang X."/>
            <person name="Yang G."/>
            <person name="Jiang Z."/>
            <person name="Wang J."/>
            <person name="Qin N."/>
            <person name="Li L."/>
            <person name="Li J."/>
            <person name="Bolund L."/>
            <person name="Kristiansen K."/>
            <person name="Wong G.K."/>
            <person name="Olson M."/>
            <person name="Zhang X."/>
            <person name="Li S."/>
            <person name="Yang H."/>
            <person name="Wang J."/>
            <person name="Wang J."/>
        </authorList>
    </citation>
    <scope>NUCLEOTIDE SEQUENCE [LARGE SCALE GENOMIC DNA]</scope>
</reference>
<dbReference type="FunFam" id="3.30.710.10:FF:000166">
    <property type="entry name" value="BTB/POZ domain-containing protein 8"/>
    <property type="match status" value="1"/>
</dbReference>
<evidence type="ECO:0000313" key="3">
    <source>
        <dbReference type="Proteomes" id="UP000008912"/>
    </source>
</evidence>
<protein>
    <recommendedName>
        <fullName evidence="1">BTB domain-containing protein</fullName>
    </recommendedName>
</protein>
<feature type="domain" description="BTB" evidence="1">
    <location>
        <begin position="58"/>
        <end position="127"/>
    </location>
</feature>
<dbReference type="InterPro" id="IPR011333">
    <property type="entry name" value="SKP1/BTB/POZ_sf"/>
</dbReference>
<dbReference type="CDD" id="cd18285">
    <property type="entry name" value="BTB1_POZ_BTBD8"/>
    <property type="match status" value="1"/>
</dbReference>
<dbReference type="GeneTree" id="ENSGT01010000226765"/>
<proteinExistence type="predicted"/>
<keyword evidence="3" id="KW-1185">Reference proteome</keyword>
<dbReference type="InterPro" id="IPR000210">
    <property type="entry name" value="BTB/POZ_dom"/>
</dbReference>
<dbReference type="InterPro" id="IPR040121">
    <property type="entry name" value="BTBD8_BTB_POZ_1"/>
</dbReference>
<reference evidence="2" key="2">
    <citation type="submission" date="2025-08" db="UniProtKB">
        <authorList>
            <consortium name="Ensembl"/>
        </authorList>
    </citation>
    <scope>IDENTIFICATION</scope>
</reference>
<reference evidence="2" key="3">
    <citation type="submission" date="2025-09" db="UniProtKB">
        <authorList>
            <consortium name="Ensembl"/>
        </authorList>
    </citation>
    <scope>IDENTIFICATION</scope>
</reference>
<dbReference type="Gene3D" id="3.30.710.10">
    <property type="entry name" value="Potassium Channel Kv1.1, Chain A"/>
    <property type="match status" value="1"/>
</dbReference>
<dbReference type="PROSITE" id="PS50097">
    <property type="entry name" value="BTB"/>
    <property type="match status" value="1"/>
</dbReference>
<evidence type="ECO:0000313" key="2">
    <source>
        <dbReference type="Ensembl" id="ENSAMEP00000039554.1"/>
    </source>
</evidence>
<dbReference type="PANTHER" id="PTHR22427">
    <property type="entry name" value="GH15728P"/>
    <property type="match status" value="1"/>
</dbReference>
<name>A0A7N5KGC8_AILME</name>
<sequence>MAGCGDGGSVPVVLLGSPGICSKGLQRKGPCERRRLKAVVSEQLSQDLLRLLREEIHTDITFSVGSTLFKAHKAVLLARVPDFYFHTIGQTSDNLTNHESIAVENFEASEFRTFLQIVYSSNRSLKNYEEEILRKKIVERGVPHNKHDFSFEKCTDNDGRSSVEFLDKKSSHCSLLKHEVPDDISDGEDNLISTDNYDLDPASELGEDLLKLYVKHCCPDIDIYVDGKSFKAHRERSTAGPHNGQEMEPED</sequence>
<dbReference type="InParanoid" id="A0A7N5KGC8"/>
<dbReference type="PANTHER" id="PTHR22427:SF2">
    <property type="entry name" value="BTB_POZ DOMAIN-CONTAINING PROTEIN 8"/>
    <property type="match status" value="1"/>
</dbReference>